<evidence type="ECO:0000313" key="3">
    <source>
        <dbReference type="Proteomes" id="UP000664534"/>
    </source>
</evidence>
<reference evidence="2" key="1">
    <citation type="submission" date="2021-03" db="EMBL/GenBank/DDBJ databases">
        <authorList>
            <person name="Tagirdzhanova G."/>
        </authorList>
    </citation>
    <scope>NUCLEOTIDE SEQUENCE</scope>
</reference>
<comment type="caution">
    <text evidence="2">The sequence shown here is derived from an EMBL/GenBank/DDBJ whole genome shotgun (WGS) entry which is preliminary data.</text>
</comment>
<sequence>MAAIPNSWIKLSPLYKHSPPPTADDTMQVDQRDIVAHMESLEVEMILACSSRSNPSRRNRPALPPEEERSSHTDEPG</sequence>
<feature type="compositionally biased region" description="Basic and acidic residues" evidence="1">
    <location>
        <begin position="66"/>
        <end position="77"/>
    </location>
</feature>
<accession>A0A8H3PKI2</accession>
<feature type="region of interest" description="Disordered" evidence="1">
    <location>
        <begin position="48"/>
        <end position="77"/>
    </location>
</feature>
<dbReference type="EMBL" id="CAJPDT010000212">
    <property type="protein sequence ID" value="CAF9942695.1"/>
    <property type="molecule type" value="Genomic_DNA"/>
</dbReference>
<evidence type="ECO:0000256" key="1">
    <source>
        <dbReference type="SAM" id="MobiDB-lite"/>
    </source>
</evidence>
<keyword evidence="3" id="KW-1185">Reference proteome</keyword>
<protein>
    <submittedName>
        <fullName evidence="2">Uncharacterized protein</fullName>
    </submittedName>
</protein>
<dbReference type="AlphaFoldDB" id="A0A8H3PKI2"/>
<gene>
    <name evidence="2" type="ORF">IMSHALPRED_004471</name>
</gene>
<proteinExistence type="predicted"/>
<name>A0A8H3PKI2_9LECA</name>
<dbReference type="Proteomes" id="UP000664534">
    <property type="component" value="Unassembled WGS sequence"/>
</dbReference>
<organism evidence="2 3">
    <name type="scientific">Imshaugia aleurites</name>
    <dbReference type="NCBI Taxonomy" id="172621"/>
    <lineage>
        <taxon>Eukaryota</taxon>
        <taxon>Fungi</taxon>
        <taxon>Dikarya</taxon>
        <taxon>Ascomycota</taxon>
        <taxon>Pezizomycotina</taxon>
        <taxon>Lecanoromycetes</taxon>
        <taxon>OSLEUM clade</taxon>
        <taxon>Lecanoromycetidae</taxon>
        <taxon>Lecanorales</taxon>
        <taxon>Lecanorineae</taxon>
        <taxon>Parmeliaceae</taxon>
        <taxon>Imshaugia</taxon>
    </lineage>
</organism>
<evidence type="ECO:0000313" key="2">
    <source>
        <dbReference type="EMBL" id="CAF9942695.1"/>
    </source>
</evidence>